<accession>A0ACB8YYJ3</accession>
<keyword evidence="2" id="KW-1185">Reference proteome</keyword>
<reference evidence="2" key="1">
    <citation type="journal article" date="2022" name="Mol. Ecol. Resour.">
        <title>The genomes of chicory, endive, great burdock and yacon provide insights into Asteraceae palaeo-polyploidization history and plant inulin production.</title>
        <authorList>
            <person name="Fan W."/>
            <person name="Wang S."/>
            <person name="Wang H."/>
            <person name="Wang A."/>
            <person name="Jiang F."/>
            <person name="Liu H."/>
            <person name="Zhao H."/>
            <person name="Xu D."/>
            <person name="Zhang Y."/>
        </authorList>
    </citation>
    <scope>NUCLEOTIDE SEQUENCE [LARGE SCALE GENOMIC DNA]</scope>
    <source>
        <strain evidence="2">cv. Punajuju</strain>
    </source>
</reference>
<dbReference type="Proteomes" id="UP001055811">
    <property type="component" value="Linkage Group LG09"/>
</dbReference>
<evidence type="ECO:0000313" key="2">
    <source>
        <dbReference type="Proteomes" id="UP001055811"/>
    </source>
</evidence>
<comment type="caution">
    <text evidence="1">The sequence shown here is derived from an EMBL/GenBank/DDBJ whole genome shotgun (WGS) entry which is preliminary data.</text>
</comment>
<evidence type="ECO:0000313" key="1">
    <source>
        <dbReference type="EMBL" id="KAI3690817.1"/>
    </source>
</evidence>
<sequence>MIRYKRCSYTPNLSFSQPYKTLFLSNSSLRNSTATDSIAAPQPASCTISRPLALRHCRATTIVITALDEKRNEAIEVAANELAELIKAGLASWDIATDAMLIFDYVLG</sequence>
<organism evidence="1 2">
    <name type="scientific">Cichorium intybus</name>
    <name type="common">Chicory</name>
    <dbReference type="NCBI Taxonomy" id="13427"/>
    <lineage>
        <taxon>Eukaryota</taxon>
        <taxon>Viridiplantae</taxon>
        <taxon>Streptophyta</taxon>
        <taxon>Embryophyta</taxon>
        <taxon>Tracheophyta</taxon>
        <taxon>Spermatophyta</taxon>
        <taxon>Magnoliopsida</taxon>
        <taxon>eudicotyledons</taxon>
        <taxon>Gunneridae</taxon>
        <taxon>Pentapetalae</taxon>
        <taxon>asterids</taxon>
        <taxon>campanulids</taxon>
        <taxon>Asterales</taxon>
        <taxon>Asteraceae</taxon>
        <taxon>Cichorioideae</taxon>
        <taxon>Cichorieae</taxon>
        <taxon>Cichoriinae</taxon>
        <taxon>Cichorium</taxon>
    </lineage>
</organism>
<gene>
    <name evidence="1" type="ORF">L2E82_49026</name>
</gene>
<name>A0ACB8YYJ3_CICIN</name>
<protein>
    <submittedName>
        <fullName evidence="1">Uncharacterized protein</fullName>
    </submittedName>
</protein>
<reference evidence="1 2" key="2">
    <citation type="journal article" date="2022" name="Mol. Ecol. Resour.">
        <title>The genomes of chicory, endive, great burdock and yacon provide insights into Asteraceae paleo-polyploidization history and plant inulin production.</title>
        <authorList>
            <person name="Fan W."/>
            <person name="Wang S."/>
            <person name="Wang H."/>
            <person name="Wang A."/>
            <person name="Jiang F."/>
            <person name="Liu H."/>
            <person name="Zhao H."/>
            <person name="Xu D."/>
            <person name="Zhang Y."/>
        </authorList>
    </citation>
    <scope>NUCLEOTIDE SEQUENCE [LARGE SCALE GENOMIC DNA]</scope>
    <source>
        <strain evidence="2">cv. Punajuju</strain>
        <tissue evidence="1">Leaves</tissue>
    </source>
</reference>
<dbReference type="EMBL" id="CM042017">
    <property type="protein sequence ID" value="KAI3690817.1"/>
    <property type="molecule type" value="Genomic_DNA"/>
</dbReference>
<proteinExistence type="predicted"/>